<dbReference type="InterPro" id="IPR042001">
    <property type="entry name" value="Sortase_F"/>
</dbReference>
<proteinExistence type="predicted"/>
<evidence type="ECO:0000256" key="2">
    <source>
        <dbReference type="SAM" id="MobiDB-lite"/>
    </source>
</evidence>
<protein>
    <submittedName>
        <fullName evidence="3">Class F sortase</fullName>
    </submittedName>
</protein>
<dbReference type="EMBL" id="JAGSNF010000002">
    <property type="protein sequence ID" value="MBR7742057.1"/>
    <property type="molecule type" value="Genomic_DNA"/>
</dbReference>
<evidence type="ECO:0000313" key="4">
    <source>
        <dbReference type="Proteomes" id="UP000677016"/>
    </source>
</evidence>
<dbReference type="RefSeq" id="WP_211601227.1">
    <property type="nucleotide sequence ID" value="NZ_JAGSNF010000002.1"/>
</dbReference>
<organism evidence="3 4">
    <name type="scientific">Phycicoccus avicenniae</name>
    <dbReference type="NCBI Taxonomy" id="2828860"/>
    <lineage>
        <taxon>Bacteria</taxon>
        <taxon>Bacillati</taxon>
        <taxon>Actinomycetota</taxon>
        <taxon>Actinomycetes</taxon>
        <taxon>Micrococcales</taxon>
        <taxon>Intrasporangiaceae</taxon>
        <taxon>Phycicoccus</taxon>
    </lineage>
</organism>
<dbReference type="Proteomes" id="UP000677016">
    <property type="component" value="Unassembled WGS sequence"/>
</dbReference>
<accession>A0A941HYP3</accession>
<keyword evidence="1" id="KW-0378">Hydrolase</keyword>
<evidence type="ECO:0000256" key="1">
    <source>
        <dbReference type="ARBA" id="ARBA00022801"/>
    </source>
</evidence>
<reference evidence="3" key="1">
    <citation type="submission" date="2021-04" db="EMBL/GenBank/DDBJ databases">
        <title>Phycicoccus avicenniae sp. nov., a novel endophytic actinomycetes isolated from branch of Avicennia mariana.</title>
        <authorList>
            <person name="Tuo L."/>
        </authorList>
    </citation>
    <scope>NUCLEOTIDE SEQUENCE</scope>
    <source>
        <strain evidence="3">BSK3Z-2</strain>
    </source>
</reference>
<dbReference type="SUPFAM" id="SSF63817">
    <property type="entry name" value="Sortase"/>
    <property type="match status" value="1"/>
</dbReference>
<keyword evidence="4" id="KW-1185">Reference proteome</keyword>
<dbReference type="Pfam" id="PF04203">
    <property type="entry name" value="Sortase"/>
    <property type="match status" value="1"/>
</dbReference>
<evidence type="ECO:0000313" key="3">
    <source>
        <dbReference type="EMBL" id="MBR7742057.1"/>
    </source>
</evidence>
<dbReference type="InterPro" id="IPR023365">
    <property type="entry name" value="Sortase_dom-sf"/>
</dbReference>
<sequence length="225" mass="22869">MSSSDPSSRWRHGALAAAVVALLATGGLASWAATRPAPVAGDGVAALSEPAATPTPRPSVRAVARPADPESVARSRGAAPTALSIPDLGVEADVRGVGVEADGSMTIPAEPTSVGWYRFGAVPADPAGHTVIAGHVATREDGPGALAPLLGAEEGMRVEVVDADGTAHAYEVVGRESIRKQSLPVDRIFARDGDPLLVLVTCGGEYVPELRAHTDNVVVTARPIG</sequence>
<dbReference type="Gene3D" id="2.40.260.10">
    <property type="entry name" value="Sortase"/>
    <property type="match status" value="1"/>
</dbReference>
<comment type="caution">
    <text evidence="3">The sequence shown here is derived from an EMBL/GenBank/DDBJ whole genome shotgun (WGS) entry which is preliminary data.</text>
</comment>
<gene>
    <name evidence="3" type="ORF">KC207_01955</name>
</gene>
<feature type="region of interest" description="Disordered" evidence="2">
    <location>
        <begin position="48"/>
        <end position="80"/>
    </location>
</feature>
<dbReference type="AlphaFoldDB" id="A0A941HYP3"/>
<name>A0A941HYP3_9MICO</name>
<dbReference type="InterPro" id="IPR005754">
    <property type="entry name" value="Sortase"/>
</dbReference>
<dbReference type="CDD" id="cd05829">
    <property type="entry name" value="Sortase_F"/>
    <property type="match status" value="1"/>
</dbReference>
<dbReference type="GO" id="GO:0016787">
    <property type="term" value="F:hydrolase activity"/>
    <property type="evidence" value="ECO:0007669"/>
    <property type="project" value="UniProtKB-KW"/>
</dbReference>